<dbReference type="GO" id="GO:0036374">
    <property type="term" value="F:glutathione hydrolase activity"/>
    <property type="evidence" value="ECO:0007669"/>
    <property type="project" value="UniProtKB-UniRule"/>
</dbReference>
<comment type="catalytic activity">
    <reaction evidence="3">
        <text>an N-terminal (5-L-glutamyl)-[peptide] + an alpha-amino acid = 5-L-glutamyl amino acid + an N-terminal L-alpha-aminoacyl-[peptide]</text>
        <dbReference type="Rhea" id="RHEA:23904"/>
        <dbReference type="Rhea" id="RHEA-COMP:9780"/>
        <dbReference type="Rhea" id="RHEA-COMP:9795"/>
        <dbReference type="ChEBI" id="CHEBI:77644"/>
        <dbReference type="ChEBI" id="CHEBI:78597"/>
        <dbReference type="ChEBI" id="CHEBI:78599"/>
        <dbReference type="ChEBI" id="CHEBI:78608"/>
        <dbReference type="EC" id="2.3.2.2"/>
    </reaction>
</comment>
<proteinExistence type="predicted"/>
<dbReference type="GO" id="GO:0103068">
    <property type="term" value="F:leukotriene C4 gamma-glutamyl transferase activity"/>
    <property type="evidence" value="ECO:0007669"/>
    <property type="project" value="UniProtKB-EC"/>
</dbReference>
<dbReference type="EC" id="2.3.2.2" evidence="3"/>
<keyword evidence="3" id="KW-0808">Transferase</keyword>
<comment type="function">
    <text evidence="3">Cleaves the gamma-glutamyl peptide bond of glutathione and glutathione conjugates.</text>
</comment>
<keyword evidence="4" id="KW-0732">Signal</keyword>
<evidence type="ECO:0000313" key="6">
    <source>
        <dbReference type="Proteomes" id="UP000007431"/>
    </source>
</evidence>
<dbReference type="EC" id="3.4.19.13" evidence="3"/>
<dbReference type="STRING" id="578458.D8PSG6"/>
<feature type="chain" id="PRO_5003120293" description="Glutathione hydrolase" evidence="4">
    <location>
        <begin position="20"/>
        <end position="585"/>
    </location>
</feature>
<dbReference type="InParanoid" id="D8PSG6"/>
<evidence type="ECO:0000256" key="2">
    <source>
        <dbReference type="PIRSR" id="PIRSR600101-2"/>
    </source>
</evidence>
<dbReference type="VEuPathDB" id="FungiDB:SCHCODRAFT_02565008"/>
<evidence type="ECO:0000256" key="3">
    <source>
        <dbReference type="RuleBase" id="RU368068"/>
    </source>
</evidence>
<feature type="binding site" evidence="2">
    <location>
        <begin position="445"/>
        <end position="446"/>
    </location>
    <ligand>
        <name>L-glutamate</name>
        <dbReference type="ChEBI" id="CHEBI:29985"/>
    </ligand>
</feature>
<dbReference type="InterPro" id="IPR000101">
    <property type="entry name" value="GGT_peptidase"/>
</dbReference>
<dbReference type="AlphaFoldDB" id="D8PSG6"/>
<feature type="binding site" evidence="2">
    <location>
        <position position="98"/>
    </location>
    <ligand>
        <name>L-glutamate</name>
        <dbReference type="ChEBI" id="CHEBI:29985"/>
    </ligand>
</feature>
<dbReference type="PANTHER" id="PTHR11686">
    <property type="entry name" value="GAMMA GLUTAMYL TRANSPEPTIDASE"/>
    <property type="match status" value="1"/>
</dbReference>
<comment type="catalytic activity">
    <reaction evidence="3">
        <text>glutathione + H2O = L-cysteinylglycine + L-glutamate</text>
        <dbReference type="Rhea" id="RHEA:28807"/>
        <dbReference type="ChEBI" id="CHEBI:15377"/>
        <dbReference type="ChEBI" id="CHEBI:29985"/>
        <dbReference type="ChEBI" id="CHEBI:57925"/>
        <dbReference type="ChEBI" id="CHEBI:61694"/>
        <dbReference type="EC" id="3.4.19.13"/>
    </reaction>
</comment>
<evidence type="ECO:0000256" key="4">
    <source>
        <dbReference type="SAM" id="SignalP"/>
    </source>
</evidence>
<dbReference type="PRINTS" id="PR01210">
    <property type="entry name" value="GGTRANSPTASE"/>
</dbReference>
<comment type="pathway">
    <text evidence="3">Sulfur metabolism; glutathione metabolism.</text>
</comment>
<keyword evidence="6" id="KW-1185">Reference proteome</keyword>
<feature type="binding site" evidence="2">
    <location>
        <position position="469"/>
    </location>
    <ligand>
        <name>L-glutamate</name>
        <dbReference type="ChEBI" id="CHEBI:29985"/>
    </ligand>
</feature>
<dbReference type="GO" id="GO:0006751">
    <property type="term" value="P:glutathione catabolic process"/>
    <property type="evidence" value="ECO:0007669"/>
    <property type="project" value="UniProtKB-UniRule"/>
</dbReference>
<dbReference type="EMBL" id="GL377302">
    <property type="protein sequence ID" value="EFJ03944.1"/>
    <property type="molecule type" value="Genomic_DNA"/>
</dbReference>
<dbReference type="Pfam" id="PF01019">
    <property type="entry name" value="G_glu_transpept"/>
    <property type="match status" value="1"/>
</dbReference>
<dbReference type="GeneID" id="9585138"/>
<dbReference type="OMA" id="GFMLVHL"/>
<feature type="signal peptide" evidence="4">
    <location>
        <begin position="1"/>
        <end position="19"/>
    </location>
</feature>
<dbReference type="OrthoDB" id="1081007at2759"/>
<dbReference type="InterPro" id="IPR043137">
    <property type="entry name" value="GGT_ssub_C"/>
</dbReference>
<sequence length="585" mass="61415">MFPQRLAVAVLASIALARAAVLPRNEVGVGRHGAVVTEVAQCSDIGLEMLLVGGSAADAIIAAGLCVGTINAFHSGIGGGGFLLARSGPGQYETIDFRETAPAAASETMFVDSPNKTASTIGGLAVGTPGEIAGWHLLWERHGRLPWAALFQPAIRLARFGFAVPADLAAALDAEEYPFLLSDPLWAETYAPNGTLLKEGETCFRTRFADALEVIANEGPQGFYSGSIAENIVQASQGAGGVLTTDDLANYSAIVRAPNNITYRDKARIFSTVAPSSGTVVLSTLKVFEGFNGSAQLGEAGINETTHRLIQATKFGYGERTGYGDPAYTANVTELELESLQPETVEAVRSLIADNETFTPSYYDPSGYIVLDDHGTSHLAAVDEYGGAVSLTTTVNLYWGSQVMTEDGIVLNDEMDDFSSPGLTNAFGFAPSPVNYIRPGKRPTSSIASSIAEDINTGDLLIATGSAGGSRIITATLQNLHFHLDRGYNATQAVHTARFHDQLGESTLFEGLWNSTDNGANYAQASSKGVTPYDNSTVAYLIGLGYNVTSEDVTGSTSHVIVRSADGTLEAANDPRKSAGGGAAY</sequence>
<keyword evidence="3" id="KW-0378">Hydrolase</keyword>
<name>D8PSG6_SCHCM</name>
<reference evidence="5 6" key="1">
    <citation type="journal article" date="2010" name="Nat. Biotechnol.">
        <title>Genome sequence of the model mushroom Schizophyllum commune.</title>
        <authorList>
            <person name="Ohm R.A."/>
            <person name="de Jong J.F."/>
            <person name="Lugones L.G."/>
            <person name="Aerts A."/>
            <person name="Kothe E."/>
            <person name="Stajich J.E."/>
            <person name="de Vries R.P."/>
            <person name="Record E."/>
            <person name="Levasseur A."/>
            <person name="Baker S.E."/>
            <person name="Bartholomew K.A."/>
            <person name="Coutinho P.M."/>
            <person name="Erdmann S."/>
            <person name="Fowler T.J."/>
            <person name="Gathman A.C."/>
            <person name="Lombard V."/>
            <person name="Henrissat B."/>
            <person name="Knabe N."/>
            <person name="Kuees U."/>
            <person name="Lilly W.W."/>
            <person name="Lindquist E."/>
            <person name="Lucas S."/>
            <person name="Magnuson J.K."/>
            <person name="Piumi F."/>
            <person name="Raudaskoski M."/>
            <person name="Salamov A."/>
            <person name="Schmutz J."/>
            <person name="Schwarze F.W.M.R."/>
            <person name="vanKuyk P.A."/>
            <person name="Horton J.S."/>
            <person name="Grigoriev I.V."/>
            <person name="Woesten H.A.B."/>
        </authorList>
    </citation>
    <scope>NUCLEOTIDE SEQUENCE [LARGE SCALE GENOMIC DNA]</scope>
    <source>
        <strain evidence="6">H4-8 / FGSC 9210</strain>
    </source>
</reference>
<dbReference type="KEGG" id="scm:SCHCO_02565008"/>
<dbReference type="InterPro" id="IPR029055">
    <property type="entry name" value="Ntn_hydrolases_N"/>
</dbReference>
<dbReference type="InterPro" id="IPR043138">
    <property type="entry name" value="GGT_lsub"/>
</dbReference>
<evidence type="ECO:0000256" key="1">
    <source>
        <dbReference type="PIRSR" id="PIRSR600101-1"/>
    </source>
</evidence>
<protein>
    <recommendedName>
        <fullName evidence="3">Glutathione hydrolase</fullName>
        <ecNumber evidence="3">2.3.2.2</ecNumber>
        <ecNumber evidence="3">3.4.19.13</ecNumber>
    </recommendedName>
    <alternativeName>
        <fullName evidence="3">Gamma-glutamyltransferase</fullName>
    </alternativeName>
    <alternativeName>
        <fullName evidence="3">Gamma-glutamyltranspeptidase</fullName>
    </alternativeName>
</protein>
<dbReference type="Gene3D" id="1.10.246.130">
    <property type="match status" value="1"/>
</dbReference>
<comment type="catalytic activity">
    <reaction evidence="3">
        <text>an S-substituted glutathione + H2O = an S-substituted L-cysteinylglycine + L-glutamate</text>
        <dbReference type="Rhea" id="RHEA:59468"/>
        <dbReference type="ChEBI" id="CHEBI:15377"/>
        <dbReference type="ChEBI" id="CHEBI:29985"/>
        <dbReference type="ChEBI" id="CHEBI:90779"/>
        <dbReference type="ChEBI" id="CHEBI:143103"/>
        <dbReference type="EC" id="3.4.19.13"/>
    </reaction>
</comment>
<feature type="active site" description="Nucleophile" evidence="1">
    <location>
        <position position="376"/>
    </location>
</feature>
<dbReference type="PANTHER" id="PTHR11686:SF62">
    <property type="entry name" value="GLUTATHIONE HYDROLASE"/>
    <property type="match status" value="1"/>
</dbReference>
<gene>
    <name evidence="5" type="ORF">SCHCODRAFT_48253</name>
</gene>
<feature type="binding site" evidence="2">
    <location>
        <begin position="394"/>
        <end position="396"/>
    </location>
    <ligand>
        <name>L-glutamate</name>
        <dbReference type="ChEBI" id="CHEBI:29985"/>
    </ligand>
</feature>
<dbReference type="Gene3D" id="3.60.20.40">
    <property type="match status" value="1"/>
</dbReference>
<accession>D8PSG6</accession>
<keyword evidence="3" id="KW-0012">Acyltransferase</keyword>
<dbReference type="HOGENOM" id="CLU_014813_4_0_1"/>
<feature type="binding site" evidence="2">
    <location>
        <position position="417"/>
    </location>
    <ligand>
        <name>L-glutamate</name>
        <dbReference type="ChEBI" id="CHEBI:29985"/>
    </ligand>
</feature>
<evidence type="ECO:0000313" key="5">
    <source>
        <dbReference type="EMBL" id="EFJ03944.1"/>
    </source>
</evidence>
<dbReference type="MEROPS" id="T03.011"/>
<dbReference type="UniPathway" id="UPA00204"/>
<dbReference type="eggNOG" id="KOG2410">
    <property type="taxonomic scope" value="Eukaryota"/>
</dbReference>
<organism evidence="6">
    <name type="scientific">Schizophyllum commune (strain H4-8 / FGSC 9210)</name>
    <name type="common">Split gill fungus</name>
    <dbReference type="NCBI Taxonomy" id="578458"/>
    <lineage>
        <taxon>Eukaryota</taxon>
        <taxon>Fungi</taxon>
        <taxon>Dikarya</taxon>
        <taxon>Basidiomycota</taxon>
        <taxon>Agaricomycotina</taxon>
        <taxon>Agaricomycetes</taxon>
        <taxon>Agaricomycetidae</taxon>
        <taxon>Agaricales</taxon>
        <taxon>Schizophyllaceae</taxon>
        <taxon>Schizophyllum</taxon>
    </lineage>
</organism>
<dbReference type="Proteomes" id="UP000007431">
    <property type="component" value="Unassembled WGS sequence"/>
</dbReference>
<dbReference type="RefSeq" id="XP_003038846.1">
    <property type="nucleotide sequence ID" value="XM_003038800.1"/>
</dbReference>
<dbReference type="SUPFAM" id="SSF56235">
    <property type="entry name" value="N-terminal nucleophile aminohydrolases (Ntn hydrolases)"/>
    <property type="match status" value="1"/>
</dbReference>
<dbReference type="GO" id="GO:0005886">
    <property type="term" value="C:plasma membrane"/>
    <property type="evidence" value="ECO:0007669"/>
    <property type="project" value="TreeGrafter"/>
</dbReference>